<evidence type="ECO:0000313" key="3">
    <source>
        <dbReference type="Proteomes" id="UP000275408"/>
    </source>
</evidence>
<organism evidence="2 3">
    <name type="scientific">Pocillopora damicornis</name>
    <name type="common">Cauliflower coral</name>
    <name type="synonym">Millepora damicornis</name>
    <dbReference type="NCBI Taxonomy" id="46731"/>
    <lineage>
        <taxon>Eukaryota</taxon>
        <taxon>Metazoa</taxon>
        <taxon>Cnidaria</taxon>
        <taxon>Anthozoa</taxon>
        <taxon>Hexacorallia</taxon>
        <taxon>Scleractinia</taxon>
        <taxon>Astrocoeniina</taxon>
        <taxon>Pocilloporidae</taxon>
        <taxon>Pocillopora</taxon>
    </lineage>
</organism>
<feature type="region of interest" description="Disordered" evidence="1">
    <location>
        <begin position="118"/>
        <end position="156"/>
    </location>
</feature>
<evidence type="ECO:0000256" key="1">
    <source>
        <dbReference type="SAM" id="MobiDB-lite"/>
    </source>
</evidence>
<dbReference type="EMBL" id="RCHS01001425">
    <property type="protein sequence ID" value="RMX53500.1"/>
    <property type="molecule type" value="Genomic_DNA"/>
</dbReference>
<feature type="compositionally biased region" description="Basic and acidic residues" evidence="1">
    <location>
        <begin position="41"/>
        <end position="52"/>
    </location>
</feature>
<feature type="region of interest" description="Disordered" evidence="1">
    <location>
        <begin position="178"/>
        <end position="215"/>
    </location>
</feature>
<proteinExistence type="predicted"/>
<feature type="compositionally biased region" description="Basic and acidic residues" evidence="1">
    <location>
        <begin position="190"/>
        <end position="202"/>
    </location>
</feature>
<accession>A0A3M6UIJ0</accession>
<protein>
    <submittedName>
        <fullName evidence="2">Uncharacterized protein</fullName>
    </submittedName>
</protein>
<dbReference type="AlphaFoldDB" id="A0A3M6UIJ0"/>
<dbReference type="Proteomes" id="UP000275408">
    <property type="component" value="Unassembled WGS sequence"/>
</dbReference>
<reference evidence="2 3" key="1">
    <citation type="journal article" date="2018" name="Sci. Rep.">
        <title>Comparative analysis of the Pocillopora damicornis genome highlights role of immune system in coral evolution.</title>
        <authorList>
            <person name="Cunning R."/>
            <person name="Bay R.A."/>
            <person name="Gillette P."/>
            <person name="Baker A.C."/>
            <person name="Traylor-Knowles N."/>
        </authorList>
    </citation>
    <scope>NUCLEOTIDE SEQUENCE [LARGE SCALE GENOMIC DNA]</scope>
    <source>
        <strain evidence="2">RSMAS</strain>
        <tissue evidence="2">Whole animal</tissue>
    </source>
</reference>
<evidence type="ECO:0000313" key="2">
    <source>
        <dbReference type="EMBL" id="RMX53500.1"/>
    </source>
</evidence>
<dbReference type="OrthoDB" id="5980894at2759"/>
<feature type="compositionally biased region" description="Polar residues" evidence="1">
    <location>
        <begin position="1"/>
        <end position="15"/>
    </location>
</feature>
<name>A0A3M6UIJ0_POCDA</name>
<gene>
    <name evidence="2" type="ORF">pdam_00017337</name>
</gene>
<comment type="caution">
    <text evidence="2">The sequence shown here is derived from an EMBL/GenBank/DDBJ whole genome shotgun (WGS) entry which is preliminary data.</text>
</comment>
<keyword evidence="3" id="KW-1185">Reference proteome</keyword>
<feature type="region of interest" description="Disordered" evidence="1">
    <location>
        <begin position="1"/>
        <end position="52"/>
    </location>
</feature>
<sequence>MPQITASDVNLSSSVIKARPSGDSKAARNEDKSFKGQVSNEEEKKLSENDGRHDVLKDIRTEDCLKLPTLTKATKHNNGVKSRVEVLLKRRQFSDLTIHQLNSDLCRKHRENLSSSCLRNHEVSPGMQKRIPIVSDENGENNSEEGNARQSLKEKSLDSKLPLSCSILEGQRVNLREKAGLNKQRKQIRKHSELPHAEKENKLPNQSDTSSKDPDHIKTFLMKSMLTRRNTSDTVSVNTGKRSDRPVFHLPKADKYDISPRGLIDNQVCSVFRVKDVKSSSLFYPSFNNAWSPNRDNYRIKHSVFKAFAQQPAVFIREPSPVAGVKIHLKEHEDSFTQAIQAVEKTNALTSAVDTAVTRQVKKFVVRLPPIC</sequence>
<feature type="compositionally biased region" description="Basic and acidic residues" evidence="1">
    <location>
        <begin position="20"/>
        <end position="34"/>
    </location>
</feature>